<dbReference type="EMBL" id="JABFRW010000119">
    <property type="protein sequence ID" value="NOT34408.1"/>
    <property type="molecule type" value="Genomic_DNA"/>
</dbReference>
<dbReference type="PANTHER" id="PTHR33446">
    <property type="entry name" value="PROTEIN TONB-RELATED"/>
    <property type="match status" value="1"/>
</dbReference>
<dbReference type="GO" id="GO:0015031">
    <property type="term" value="P:protein transport"/>
    <property type="evidence" value="ECO:0007669"/>
    <property type="project" value="UniProtKB-KW"/>
</dbReference>
<dbReference type="Gene3D" id="3.30.1150.10">
    <property type="match status" value="1"/>
</dbReference>
<evidence type="ECO:0000256" key="9">
    <source>
        <dbReference type="ARBA" id="ARBA00023136"/>
    </source>
</evidence>
<accession>A0A849SF91</accession>
<evidence type="ECO:0000256" key="1">
    <source>
        <dbReference type="ARBA" id="ARBA00004383"/>
    </source>
</evidence>
<sequence length="237" mass="24934">MRGPLVTSLVVHVVLLAVLFVTRPATSIALPGGDAVPVTLIDPAALRSMAPAVAPPPVAPVREPVPEEDGVRIERERPKPKPEPPRETPPKPRPDPRETPARDSSLPTETPPSPAPAGLALPSAAVGTSGLRGDLGVDASEFPFSYYLALVRDRVAARWSPPAGIVTDGRTVRVVVRFRIGRDGRVSAAQIEGASGVEAFDRSALRAITLSDPLPPLPVGYSASQLGVHFGFEWGTP</sequence>
<dbReference type="Proteomes" id="UP000580839">
    <property type="component" value="Unassembled WGS sequence"/>
</dbReference>
<reference evidence="12 13" key="1">
    <citation type="submission" date="2020-04" db="EMBL/GenBank/DDBJ databases">
        <title>Metagenomic profiling of ammonia- and methane-oxidizing microorganisms in a Dutch drinking water treatment plant.</title>
        <authorList>
            <person name="Poghosyan L."/>
            <person name="Leucker S."/>
        </authorList>
    </citation>
    <scope>NUCLEOTIDE SEQUENCE [LARGE SCALE GENOMIC DNA]</scope>
    <source>
        <strain evidence="12">S-RSF-IL-03</strain>
    </source>
</reference>
<comment type="subcellular location">
    <subcellularLocation>
        <location evidence="1">Cell inner membrane</location>
        <topology evidence="1">Single-pass membrane protein</topology>
        <orientation evidence="1">Periplasmic side</orientation>
    </subcellularLocation>
</comment>
<evidence type="ECO:0000256" key="10">
    <source>
        <dbReference type="SAM" id="MobiDB-lite"/>
    </source>
</evidence>
<dbReference type="SUPFAM" id="SSF74653">
    <property type="entry name" value="TolA/TonB C-terminal domain"/>
    <property type="match status" value="1"/>
</dbReference>
<gene>
    <name evidence="12" type="ORF">HOP12_09585</name>
</gene>
<evidence type="ECO:0000256" key="3">
    <source>
        <dbReference type="ARBA" id="ARBA00022448"/>
    </source>
</evidence>
<keyword evidence="8" id="KW-1133">Transmembrane helix</keyword>
<name>A0A849SF91_UNCEI</name>
<feature type="domain" description="TonB C-terminal" evidence="11">
    <location>
        <begin position="146"/>
        <end position="237"/>
    </location>
</feature>
<feature type="region of interest" description="Disordered" evidence="10">
    <location>
        <begin position="54"/>
        <end position="121"/>
    </location>
</feature>
<keyword evidence="4" id="KW-1003">Cell membrane</keyword>
<dbReference type="InterPro" id="IPR006260">
    <property type="entry name" value="TonB/TolA_C"/>
</dbReference>
<dbReference type="AlphaFoldDB" id="A0A849SF91"/>
<dbReference type="GO" id="GO:0055085">
    <property type="term" value="P:transmembrane transport"/>
    <property type="evidence" value="ECO:0007669"/>
    <property type="project" value="InterPro"/>
</dbReference>
<evidence type="ECO:0000313" key="13">
    <source>
        <dbReference type="Proteomes" id="UP000580839"/>
    </source>
</evidence>
<keyword evidence="6" id="KW-0812">Transmembrane</keyword>
<evidence type="ECO:0000313" key="12">
    <source>
        <dbReference type="EMBL" id="NOT34408.1"/>
    </source>
</evidence>
<evidence type="ECO:0000256" key="4">
    <source>
        <dbReference type="ARBA" id="ARBA00022475"/>
    </source>
</evidence>
<comment type="similarity">
    <text evidence="2">Belongs to the TonB family.</text>
</comment>
<organism evidence="12 13">
    <name type="scientific">Eiseniibacteriota bacterium</name>
    <dbReference type="NCBI Taxonomy" id="2212470"/>
    <lineage>
        <taxon>Bacteria</taxon>
        <taxon>Candidatus Eiseniibacteriota</taxon>
    </lineage>
</organism>
<protein>
    <submittedName>
        <fullName evidence="12">TonB C-terminal domain-containing protein</fullName>
    </submittedName>
</protein>
<evidence type="ECO:0000259" key="11">
    <source>
        <dbReference type="PROSITE" id="PS52015"/>
    </source>
</evidence>
<comment type="caution">
    <text evidence="12">The sequence shown here is derived from an EMBL/GenBank/DDBJ whole genome shotgun (WGS) entry which is preliminary data.</text>
</comment>
<dbReference type="Pfam" id="PF13103">
    <property type="entry name" value="TonB_2"/>
    <property type="match status" value="1"/>
</dbReference>
<dbReference type="PROSITE" id="PS52015">
    <property type="entry name" value="TONB_CTD"/>
    <property type="match status" value="1"/>
</dbReference>
<evidence type="ECO:0000256" key="8">
    <source>
        <dbReference type="ARBA" id="ARBA00022989"/>
    </source>
</evidence>
<dbReference type="PANTHER" id="PTHR33446:SF13">
    <property type="entry name" value="TONB PROTEIN"/>
    <property type="match status" value="1"/>
</dbReference>
<evidence type="ECO:0000256" key="5">
    <source>
        <dbReference type="ARBA" id="ARBA00022519"/>
    </source>
</evidence>
<keyword evidence="5" id="KW-0997">Cell inner membrane</keyword>
<dbReference type="NCBIfam" id="TIGR01352">
    <property type="entry name" value="tonB_Cterm"/>
    <property type="match status" value="1"/>
</dbReference>
<evidence type="ECO:0000256" key="2">
    <source>
        <dbReference type="ARBA" id="ARBA00006555"/>
    </source>
</evidence>
<keyword evidence="7" id="KW-0653">Protein transport</keyword>
<evidence type="ECO:0000256" key="7">
    <source>
        <dbReference type="ARBA" id="ARBA00022927"/>
    </source>
</evidence>
<keyword evidence="9" id="KW-0472">Membrane</keyword>
<dbReference type="InterPro" id="IPR037682">
    <property type="entry name" value="TonB_C"/>
</dbReference>
<evidence type="ECO:0000256" key="6">
    <source>
        <dbReference type="ARBA" id="ARBA00022692"/>
    </source>
</evidence>
<proteinExistence type="inferred from homology"/>
<dbReference type="InterPro" id="IPR051045">
    <property type="entry name" value="TonB-dependent_transducer"/>
</dbReference>
<keyword evidence="3" id="KW-0813">Transport</keyword>
<dbReference type="GO" id="GO:0005886">
    <property type="term" value="C:plasma membrane"/>
    <property type="evidence" value="ECO:0007669"/>
    <property type="project" value="UniProtKB-SubCell"/>
</dbReference>
<feature type="compositionally biased region" description="Basic and acidic residues" evidence="10">
    <location>
        <begin position="69"/>
        <end position="101"/>
    </location>
</feature>